<keyword evidence="5 13" id="KW-0812">Transmembrane</keyword>
<organism evidence="14 15">
    <name type="scientific">Fistulifera solaris</name>
    <name type="common">Oleaginous diatom</name>
    <dbReference type="NCBI Taxonomy" id="1519565"/>
    <lineage>
        <taxon>Eukaryota</taxon>
        <taxon>Sar</taxon>
        <taxon>Stramenopiles</taxon>
        <taxon>Ochrophyta</taxon>
        <taxon>Bacillariophyta</taxon>
        <taxon>Bacillariophyceae</taxon>
        <taxon>Bacillariophycidae</taxon>
        <taxon>Naviculales</taxon>
        <taxon>Naviculaceae</taxon>
        <taxon>Fistulifera</taxon>
    </lineage>
</organism>
<keyword evidence="4" id="KW-0633">Potassium transport</keyword>
<dbReference type="OrthoDB" id="195817at2759"/>
<keyword evidence="7" id="KW-0630">Potassium</keyword>
<dbReference type="Proteomes" id="UP000198406">
    <property type="component" value="Unassembled WGS sequence"/>
</dbReference>
<evidence type="ECO:0000313" key="15">
    <source>
        <dbReference type="Proteomes" id="UP000198406"/>
    </source>
</evidence>
<evidence type="ECO:0000256" key="10">
    <source>
        <dbReference type="ARBA" id="ARBA00023136"/>
    </source>
</evidence>
<feature type="transmembrane region" description="Helical" evidence="13">
    <location>
        <begin position="76"/>
        <end position="93"/>
    </location>
</feature>
<keyword evidence="10 13" id="KW-0472">Membrane</keyword>
<name>A0A1Z5JSG2_FISSO</name>
<protein>
    <submittedName>
        <fullName evidence="14">Uncharacterized protein</fullName>
    </submittedName>
</protein>
<evidence type="ECO:0000256" key="9">
    <source>
        <dbReference type="ARBA" id="ARBA00023065"/>
    </source>
</evidence>
<comment type="caution">
    <text evidence="14">The sequence shown here is derived from an EMBL/GenBank/DDBJ whole genome shotgun (WGS) entry which is preliminary data.</text>
</comment>
<evidence type="ECO:0000256" key="3">
    <source>
        <dbReference type="ARBA" id="ARBA00022448"/>
    </source>
</evidence>
<keyword evidence="9" id="KW-0406">Ion transport</keyword>
<reference evidence="14 15" key="1">
    <citation type="journal article" date="2015" name="Plant Cell">
        <title>Oil accumulation by the oleaginous diatom Fistulifera solaris as revealed by the genome and transcriptome.</title>
        <authorList>
            <person name="Tanaka T."/>
            <person name="Maeda Y."/>
            <person name="Veluchamy A."/>
            <person name="Tanaka M."/>
            <person name="Abida H."/>
            <person name="Marechal E."/>
            <person name="Bowler C."/>
            <person name="Muto M."/>
            <person name="Sunaga Y."/>
            <person name="Tanaka M."/>
            <person name="Yoshino T."/>
            <person name="Taniguchi T."/>
            <person name="Fukuda Y."/>
            <person name="Nemoto M."/>
            <person name="Matsumoto M."/>
            <person name="Wong P.S."/>
            <person name="Aburatani S."/>
            <person name="Fujibuchi W."/>
        </authorList>
    </citation>
    <scope>NUCLEOTIDE SEQUENCE [LARGE SCALE GENOMIC DNA]</scope>
    <source>
        <strain evidence="14 15">JPCC DA0580</strain>
    </source>
</reference>
<dbReference type="InterPro" id="IPR007866">
    <property type="entry name" value="TRIC_channel"/>
</dbReference>
<sequence length="299" mass="32721">MDSIVQFATYSFPYAAEFQAIGMAFQGAMAVRSGPNKNGTLHWFHAFVLSVMAAFTGGWLGFIWMGKPSSMLSNDVNFASCIFAFVVVNYTPGDIGYMICRTLPVTLVITSSSQLFRASGIMKFVAACYDAFKDNPSPYYPIPVFGPILYGTLLGNMAGFLMKGLEGHVSSGMPWPVQNGLFCATFYHFFVHDLNGPVGTFLRTSIPAGQFGLKDREFASCVVTYFMQIVGILQLPEFLGPNWSPFNLFLGRSSSSAERKSGSEHKKQTAPDEDEAPATNGGKSKKSKQKKANNKMKTN</sequence>
<dbReference type="GO" id="GO:0012505">
    <property type="term" value="C:endomembrane system"/>
    <property type="evidence" value="ECO:0007669"/>
    <property type="project" value="UniProtKB-SubCell"/>
</dbReference>
<dbReference type="GO" id="GO:0005267">
    <property type="term" value="F:potassium channel activity"/>
    <property type="evidence" value="ECO:0007669"/>
    <property type="project" value="UniProtKB-KW"/>
</dbReference>
<evidence type="ECO:0000256" key="5">
    <source>
        <dbReference type="ARBA" id="ARBA00022692"/>
    </source>
</evidence>
<dbReference type="Pfam" id="PF05197">
    <property type="entry name" value="TRIC"/>
    <property type="match status" value="1"/>
</dbReference>
<evidence type="ECO:0000313" key="14">
    <source>
        <dbReference type="EMBL" id="GAX16973.1"/>
    </source>
</evidence>
<evidence type="ECO:0000256" key="8">
    <source>
        <dbReference type="ARBA" id="ARBA00022989"/>
    </source>
</evidence>
<evidence type="ECO:0000256" key="6">
    <source>
        <dbReference type="ARBA" id="ARBA00022826"/>
    </source>
</evidence>
<evidence type="ECO:0000256" key="7">
    <source>
        <dbReference type="ARBA" id="ARBA00022958"/>
    </source>
</evidence>
<comment type="subcellular location">
    <subcellularLocation>
        <location evidence="1">Endomembrane system</location>
        <topology evidence="1">Multi-pass membrane protein</topology>
    </subcellularLocation>
</comment>
<evidence type="ECO:0000256" key="4">
    <source>
        <dbReference type="ARBA" id="ARBA00022538"/>
    </source>
</evidence>
<keyword evidence="15" id="KW-1185">Reference proteome</keyword>
<keyword evidence="8 13" id="KW-1133">Transmembrane helix</keyword>
<comment type="similarity">
    <text evidence="2">Belongs to the TMEM38 family.</text>
</comment>
<dbReference type="InParanoid" id="A0A1Z5JSG2"/>
<dbReference type="GO" id="GO:0016020">
    <property type="term" value="C:membrane"/>
    <property type="evidence" value="ECO:0007669"/>
    <property type="project" value="InterPro"/>
</dbReference>
<feature type="region of interest" description="Disordered" evidence="12">
    <location>
        <begin position="256"/>
        <end position="299"/>
    </location>
</feature>
<accession>A0A1Z5JSG2</accession>
<dbReference type="AlphaFoldDB" id="A0A1Z5JSG2"/>
<feature type="compositionally biased region" description="Basic residues" evidence="12">
    <location>
        <begin position="283"/>
        <end position="299"/>
    </location>
</feature>
<evidence type="ECO:0000256" key="12">
    <source>
        <dbReference type="SAM" id="MobiDB-lite"/>
    </source>
</evidence>
<evidence type="ECO:0000256" key="2">
    <source>
        <dbReference type="ARBA" id="ARBA00005766"/>
    </source>
</evidence>
<keyword evidence="6" id="KW-0631">Potassium channel</keyword>
<dbReference type="EMBL" id="BDSP01000111">
    <property type="protein sequence ID" value="GAX16973.1"/>
    <property type="molecule type" value="Genomic_DNA"/>
</dbReference>
<keyword evidence="3" id="KW-0813">Transport</keyword>
<gene>
    <name evidence="14" type="ORF">FisN_5Hh352</name>
</gene>
<keyword evidence="11" id="KW-0407">Ion channel</keyword>
<proteinExistence type="inferred from homology"/>
<evidence type="ECO:0000256" key="1">
    <source>
        <dbReference type="ARBA" id="ARBA00004127"/>
    </source>
</evidence>
<feature type="compositionally biased region" description="Basic and acidic residues" evidence="12">
    <location>
        <begin position="257"/>
        <end position="270"/>
    </location>
</feature>
<evidence type="ECO:0000256" key="13">
    <source>
        <dbReference type="SAM" id="Phobius"/>
    </source>
</evidence>
<dbReference type="GO" id="GO:0042802">
    <property type="term" value="F:identical protein binding"/>
    <property type="evidence" value="ECO:0007669"/>
    <property type="project" value="InterPro"/>
</dbReference>
<feature type="transmembrane region" description="Helical" evidence="13">
    <location>
        <begin position="43"/>
        <end position="64"/>
    </location>
</feature>
<evidence type="ECO:0000256" key="11">
    <source>
        <dbReference type="ARBA" id="ARBA00023303"/>
    </source>
</evidence>